<dbReference type="Proteomes" id="UP000030643">
    <property type="component" value="Unassembled WGS sequence"/>
</dbReference>
<dbReference type="AlphaFoldDB" id="A0A069CS53"/>
<organism evidence="2 3">
    <name type="scientific">Weissella oryzae (strain DSM 25784 / JCM 18191 / LMG 30913 / SG25)</name>
    <dbReference type="NCBI Taxonomy" id="1329250"/>
    <lineage>
        <taxon>Bacteria</taxon>
        <taxon>Bacillati</taxon>
        <taxon>Bacillota</taxon>
        <taxon>Bacilli</taxon>
        <taxon>Lactobacillales</taxon>
        <taxon>Lactobacillaceae</taxon>
        <taxon>Weissella</taxon>
    </lineage>
</organism>
<evidence type="ECO:0000313" key="2">
    <source>
        <dbReference type="EMBL" id="GAK30640.1"/>
    </source>
</evidence>
<dbReference type="InterPro" id="IPR003425">
    <property type="entry name" value="CCB3/YggT"/>
</dbReference>
<keyword evidence="1" id="KW-1133">Transmembrane helix</keyword>
<keyword evidence="3" id="KW-1185">Reference proteome</keyword>
<protein>
    <submittedName>
        <fullName evidence="2">Putative membrane protein</fullName>
    </submittedName>
</protein>
<dbReference type="EMBL" id="DF820487">
    <property type="protein sequence ID" value="GAK30640.1"/>
    <property type="molecule type" value="Genomic_DNA"/>
</dbReference>
<keyword evidence="1" id="KW-0472">Membrane</keyword>
<dbReference type="eggNOG" id="COG0762">
    <property type="taxonomic scope" value="Bacteria"/>
</dbReference>
<keyword evidence="1" id="KW-0812">Transmembrane</keyword>
<sequence length="86" mass="9744">MIYILQGLMLVLRAFEFIILIWALMSWLPGAQRSRFGQLLGRLAGLIIDPIRRVMPRTGMLDFSPLIGIILLQLAQMGIQMISQGF</sequence>
<gene>
    <name evidence="2" type="ORF">WOSG25_040800</name>
</gene>
<name>A0A069CS53_WEIOS</name>
<dbReference type="GO" id="GO:0016020">
    <property type="term" value="C:membrane"/>
    <property type="evidence" value="ECO:0007669"/>
    <property type="project" value="InterPro"/>
</dbReference>
<evidence type="ECO:0000313" key="3">
    <source>
        <dbReference type="Proteomes" id="UP000030643"/>
    </source>
</evidence>
<accession>A0A069CS53</accession>
<evidence type="ECO:0000256" key="1">
    <source>
        <dbReference type="SAM" id="Phobius"/>
    </source>
</evidence>
<reference evidence="3" key="1">
    <citation type="journal article" date="2014" name="Genome Announc.">
        <title>Draft genome sequence of Weissella oryzae SG25T, isolated from fermented rice grains.</title>
        <authorList>
            <person name="Tanizawa Y."/>
            <person name="Fujisawa T."/>
            <person name="Mochizuki T."/>
            <person name="Kaminuma E."/>
            <person name="Suzuki Y."/>
            <person name="Nakamura Y."/>
            <person name="Tohno M."/>
        </authorList>
    </citation>
    <scope>NUCLEOTIDE SEQUENCE [LARGE SCALE GENOMIC DNA]</scope>
    <source>
        <strain evidence="3">DSM 25784 / JCM 18191 / LMG 30913 / SG25</strain>
    </source>
</reference>
<dbReference type="RefSeq" id="WP_027698733.1">
    <property type="nucleotide sequence ID" value="NZ_DF820487.1"/>
</dbReference>
<feature type="transmembrane region" description="Helical" evidence="1">
    <location>
        <begin position="7"/>
        <end position="28"/>
    </location>
</feature>
<proteinExistence type="predicted"/>
<dbReference type="STRING" id="1329250.WOSG25_040800"/>
<dbReference type="Pfam" id="PF02325">
    <property type="entry name" value="CCB3_YggT"/>
    <property type="match status" value="1"/>
</dbReference>
<dbReference type="OrthoDB" id="47652at2"/>